<keyword evidence="5" id="KW-1133">Transmembrane helix</keyword>
<dbReference type="GO" id="GO:0007156">
    <property type="term" value="P:homophilic cell adhesion via plasma membrane adhesion molecules"/>
    <property type="evidence" value="ECO:0007669"/>
    <property type="project" value="TreeGrafter"/>
</dbReference>
<keyword evidence="4" id="KW-0677">Repeat</keyword>
<dbReference type="FunFam" id="2.60.40.10:FF:000008">
    <property type="entry name" value="roundabout homolog 2 isoform X2"/>
    <property type="match status" value="1"/>
</dbReference>
<dbReference type="Gene3D" id="2.60.40.10">
    <property type="entry name" value="Immunoglobulins"/>
    <property type="match status" value="3"/>
</dbReference>
<dbReference type="AlphaFoldDB" id="A0A1B6J7U0"/>
<keyword evidence="3" id="KW-0732">Signal</keyword>
<name>A0A1B6J7U0_9HEMI</name>
<evidence type="ECO:0000256" key="2">
    <source>
        <dbReference type="ARBA" id="ARBA00022692"/>
    </source>
</evidence>
<evidence type="ECO:0000256" key="5">
    <source>
        <dbReference type="ARBA" id="ARBA00022989"/>
    </source>
</evidence>
<keyword evidence="2" id="KW-0812">Transmembrane</keyword>
<comment type="subcellular location">
    <subcellularLocation>
        <location evidence="1">Membrane</location>
        <topology evidence="1">Single-pass membrane protein</topology>
    </subcellularLocation>
</comment>
<evidence type="ECO:0000256" key="7">
    <source>
        <dbReference type="ARBA" id="ARBA00023157"/>
    </source>
</evidence>
<evidence type="ECO:0000259" key="9">
    <source>
        <dbReference type="PROSITE" id="PS50835"/>
    </source>
</evidence>
<evidence type="ECO:0000256" key="8">
    <source>
        <dbReference type="ARBA" id="ARBA00023319"/>
    </source>
</evidence>
<dbReference type="SUPFAM" id="SSF48726">
    <property type="entry name" value="Immunoglobulin"/>
    <property type="match status" value="3"/>
</dbReference>
<keyword evidence="8" id="KW-0393">Immunoglobulin domain</keyword>
<dbReference type="InterPro" id="IPR003598">
    <property type="entry name" value="Ig_sub2"/>
</dbReference>
<dbReference type="InterPro" id="IPR003599">
    <property type="entry name" value="Ig_sub"/>
</dbReference>
<evidence type="ECO:0000256" key="3">
    <source>
        <dbReference type="ARBA" id="ARBA00022729"/>
    </source>
</evidence>
<evidence type="ECO:0000256" key="6">
    <source>
        <dbReference type="ARBA" id="ARBA00023136"/>
    </source>
</evidence>
<dbReference type="GO" id="GO:0098632">
    <property type="term" value="F:cell-cell adhesion mediator activity"/>
    <property type="evidence" value="ECO:0007669"/>
    <property type="project" value="TreeGrafter"/>
</dbReference>
<feature type="non-terminal residue" evidence="10">
    <location>
        <position position="1"/>
    </location>
</feature>
<dbReference type="InterPro" id="IPR036179">
    <property type="entry name" value="Ig-like_dom_sf"/>
</dbReference>
<accession>A0A1B6J7U0</accession>
<dbReference type="GO" id="GO:0005886">
    <property type="term" value="C:plasma membrane"/>
    <property type="evidence" value="ECO:0007669"/>
    <property type="project" value="TreeGrafter"/>
</dbReference>
<organism evidence="10">
    <name type="scientific">Homalodisca liturata</name>
    <dbReference type="NCBI Taxonomy" id="320908"/>
    <lineage>
        <taxon>Eukaryota</taxon>
        <taxon>Metazoa</taxon>
        <taxon>Ecdysozoa</taxon>
        <taxon>Arthropoda</taxon>
        <taxon>Hexapoda</taxon>
        <taxon>Insecta</taxon>
        <taxon>Pterygota</taxon>
        <taxon>Neoptera</taxon>
        <taxon>Paraneoptera</taxon>
        <taxon>Hemiptera</taxon>
        <taxon>Auchenorrhyncha</taxon>
        <taxon>Membracoidea</taxon>
        <taxon>Cicadellidae</taxon>
        <taxon>Cicadellinae</taxon>
        <taxon>Proconiini</taxon>
        <taxon>Homalodisca</taxon>
    </lineage>
</organism>
<protein>
    <recommendedName>
        <fullName evidence="9">Ig-like domain-containing protein</fullName>
    </recommendedName>
</protein>
<keyword evidence="6" id="KW-0472">Membrane</keyword>
<sequence>EDEGEYTCDVDNAVGSLIASAVLTVHSPPVILSHPVDQEVEEGGEVVFVCGVEGKPEPTVFWSLEGNHSLVFPGESLGKLRASLNPTGHTVLSIQGVRKNDSGLTVVCAGVNVAGSDSWRARLTVTSPEDLPPPVIELGPANQTLPLHTLATLHCLASGNPAPVVTWYKDGVPVLRSAPRVNISETGTLQINDTVASDEGTYTCVASSRSGKATWSAVLRLESRTNPNVHFFRSPEPTTLPGPPSRPVVVNSSHNTITISWTRNNKIGSSSLLGYQVELFSRDPAVPRGGGS</sequence>
<dbReference type="SMART" id="SM00409">
    <property type="entry name" value="IG"/>
    <property type="match status" value="2"/>
</dbReference>
<dbReference type="GO" id="GO:0030424">
    <property type="term" value="C:axon"/>
    <property type="evidence" value="ECO:0007669"/>
    <property type="project" value="TreeGrafter"/>
</dbReference>
<dbReference type="InterPro" id="IPR007110">
    <property type="entry name" value="Ig-like_dom"/>
</dbReference>
<dbReference type="PROSITE" id="PS50835">
    <property type="entry name" value="IG_LIKE"/>
    <property type="match status" value="2"/>
</dbReference>
<evidence type="ECO:0000256" key="4">
    <source>
        <dbReference type="ARBA" id="ARBA00022737"/>
    </source>
</evidence>
<dbReference type="PANTHER" id="PTHR10075:SF100">
    <property type="entry name" value="FASCICLIN-2"/>
    <property type="match status" value="1"/>
</dbReference>
<evidence type="ECO:0000256" key="1">
    <source>
        <dbReference type="ARBA" id="ARBA00004167"/>
    </source>
</evidence>
<gene>
    <name evidence="10" type="ORF">g.7013</name>
</gene>
<dbReference type="EMBL" id="GECU01012469">
    <property type="protein sequence ID" value="JAS95237.1"/>
    <property type="molecule type" value="Transcribed_RNA"/>
</dbReference>
<dbReference type="InterPro" id="IPR013783">
    <property type="entry name" value="Ig-like_fold"/>
</dbReference>
<feature type="domain" description="Ig-like" evidence="9">
    <location>
        <begin position="28"/>
        <end position="126"/>
    </location>
</feature>
<evidence type="ECO:0000313" key="10">
    <source>
        <dbReference type="EMBL" id="JAS95237.1"/>
    </source>
</evidence>
<dbReference type="InterPro" id="IPR036116">
    <property type="entry name" value="FN3_sf"/>
</dbReference>
<feature type="domain" description="Ig-like" evidence="9">
    <location>
        <begin position="133"/>
        <end position="220"/>
    </location>
</feature>
<reference evidence="10" key="1">
    <citation type="submission" date="2015-11" db="EMBL/GenBank/DDBJ databases">
        <title>De novo transcriptome assembly of four potential Pierce s Disease insect vectors from Arizona vineyards.</title>
        <authorList>
            <person name="Tassone E.E."/>
        </authorList>
    </citation>
    <scope>NUCLEOTIDE SEQUENCE</scope>
</reference>
<proteinExistence type="predicted"/>
<dbReference type="SUPFAM" id="SSF49265">
    <property type="entry name" value="Fibronectin type III"/>
    <property type="match status" value="1"/>
</dbReference>
<keyword evidence="7" id="KW-1015">Disulfide bond</keyword>
<dbReference type="GO" id="GO:0070593">
    <property type="term" value="P:dendrite self-avoidance"/>
    <property type="evidence" value="ECO:0007669"/>
    <property type="project" value="TreeGrafter"/>
</dbReference>
<dbReference type="PANTHER" id="PTHR10075">
    <property type="entry name" value="BASIGIN RELATED"/>
    <property type="match status" value="1"/>
</dbReference>
<dbReference type="SMART" id="SM00408">
    <property type="entry name" value="IGc2"/>
    <property type="match status" value="2"/>
</dbReference>
<dbReference type="FunFam" id="2.60.40.10:FF:000032">
    <property type="entry name" value="palladin isoform X1"/>
    <property type="match status" value="1"/>
</dbReference>
<dbReference type="Pfam" id="PF13927">
    <property type="entry name" value="Ig_3"/>
    <property type="match status" value="2"/>
</dbReference>
<feature type="non-terminal residue" evidence="10">
    <location>
        <position position="292"/>
    </location>
</feature>
<dbReference type="GO" id="GO:0007411">
    <property type="term" value="P:axon guidance"/>
    <property type="evidence" value="ECO:0007669"/>
    <property type="project" value="TreeGrafter"/>
</dbReference>